<evidence type="ECO:0000313" key="3">
    <source>
        <dbReference type="Proteomes" id="UP001285908"/>
    </source>
</evidence>
<dbReference type="Proteomes" id="UP001285908">
    <property type="component" value="Unassembled WGS sequence"/>
</dbReference>
<protein>
    <submittedName>
        <fullName evidence="2">Uncharacterized protein</fullName>
    </submittedName>
</protein>
<organism evidence="2 3">
    <name type="scientific">Neurospora hispaniola</name>
    <dbReference type="NCBI Taxonomy" id="588809"/>
    <lineage>
        <taxon>Eukaryota</taxon>
        <taxon>Fungi</taxon>
        <taxon>Dikarya</taxon>
        <taxon>Ascomycota</taxon>
        <taxon>Pezizomycotina</taxon>
        <taxon>Sordariomycetes</taxon>
        <taxon>Sordariomycetidae</taxon>
        <taxon>Sordariales</taxon>
        <taxon>Sordariaceae</taxon>
        <taxon>Neurospora</taxon>
    </lineage>
</organism>
<gene>
    <name evidence="2" type="ORF">B0T23DRAFT_394370</name>
</gene>
<proteinExistence type="predicted"/>
<comment type="caution">
    <text evidence="2">The sequence shown here is derived from an EMBL/GenBank/DDBJ whole genome shotgun (WGS) entry which is preliminary data.</text>
</comment>
<keyword evidence="3" id="KW-1185">Reference proteome</keyword>
<accession>A0AAJ0MRZ9</accession>
<evidence type="ECO:0000313" key="2">
    <source>
        <dbReference type="EMBL" id="KAK3494202.1"/>
    </source>
</evidence>
<dbReference type="AlphaFoldDB" id="A0AAJ0MRZ9"/>
<reference evidence="2 3" key="1">
    <citation type="journal article" date="2023" name="Mol. Phylogenet. Evol.">
        <title>Genome-scale phylogeny and comparative genomics of the fungal order Sordariales.</title>
        <authorList>
            <person name="Hensen N."/>
            <person name="Bonometti L."/>
            <person name="Westerberg I."/>
            <person name="Brannstrom I.O."/>
            <person name="Guillou S."/>
            <person name="Cros-Aarteil S."/>
            <person name="Calhoun S."/>
            <person name="Haridas S."/>
            <person name="Kuo A."/>
            <person name="Mondo S."/>
            <person name="Pangilinan J."/>
            <person name="Riley R."/>
            <person name="LaButti K."/>
            <person name="Andreopoulos B."/>
            <person name="Lipzen A."/>
            <person name="Chen C."/>
            <person name="Yan M."/>
            <person name="Daum C."/>
            <person name="Ng V."/>
            <person name="Clum A."/>
            <person name="Steindorff A."/>
            <person name="Ohm R.A."/>
            <person name="Martin F."/>
            <person name="Silar P."/>
            <person name="Natvig D.O."/>
            <person name="Lalanne C."/>
            <person name="Gautier V."/>
            <person name="Ament-Velasquez S.L."/>
            <person name="Kruys A."/>
            <person name="Hutchinson M.I."/>
            <person name="Powell A.J."/>
            <person name="Barry K."/>
            <person name="Miller A.N."/>
            <person name="Grigoriev I.V."/>
            <person name="Debuchy R."/>
            <person name="Gladieux P."/>
            <person name="Hiltunen Thoren M."/>
            <person name="Johannesson H."/>
        </authorList>
    </citation>
    <scope>NUCLEOTIDE SEQUENCE [LARGE SCALE GENOMIC DNA]</scope>
    <source>
        <strain evidence="2 3">FGSC 10403</strain>
    </source>
</reference>
<dbReference type="RefSeq" id="XP_062693631.1">
    <property type="nucleotide sequence ID" value="XM_062838122.1"/>
</dbReference>
<dbReference type="GeneID" id="87875744"/>
<evidence type="ECO:0000256" key="1">
    <source>
        <dbReference type="SAM" id="MobiDB-lite"/>
    </source>
</evidence>
<name>A0AAJ0MRZ9_9PEZI</name>
<sequence length="239" mass="27778">MTATQIWFTARRSYERYQKHDLPIYFTSSQTTDQSKIPLPLPSQRRGRYQPQPWDPEMGYYPEKGVNVKTIYERSWRNRHKPVEVPEFQDESFGSPDYPEISVHWLEVWGENPNYDGKKDLMLATEAICRAEAARLDLNAVVIRTGLHNKKNRHALDGTVLTYQDSRTGYTKNDVAIADWHFTVYMGYDEENLIVQGHIYVAFDSKAPRGLRIMNNPSVERKHVDPGKGHVASEFWTVT</sequence>
<dbReference type="EMBL" id="JAULSX010000003">
    <property type="protein sequence ID" value="KAK3494202.1"/>
    <property type="molecule type" value="Genomic_DNA"/>
</dbReference>
<feature type="region of interest" description="Disordered" evidence="1">
    <location>
        <begin position="33"/>
        <end position="56"/>
    </location>
</feature>